<organism evidence="1 2">
    <name type="scientific">Jejuia pallidilutea</name>
    <dbReference type="NCBI Taxonomy" id="504487"/>
    <lineage>
        <taxon>Bacteria</taxon>
        <taxon>Pseudomonadati</taxon>
        <taxon>Bacteroidota</taxon>
        <taxon>Flavobacteriia</taxon>
        <taxon>Flavobacteriales</taxon>
        <taxon>Flavobacteriaceae</taxon>
        <taxon>Jejuia</taxon>
    </lineage>
</organism>
<reference evidence="1 2" key="1">
    <citation type="submission" date="2018-02" db="EMBL/GenBank/DDBJ databases">
        <title>Genomic Encyclopedia of Archaeal and Bacterial Type Strains, Phase II (KMG-II): from individual species to whole genera.</title>
        <authorList>
            <person name="Goeker M."/>
        </authorList>
    </citation>
    <scope>NUCLEOTIDE SEQUENCE [LARGE SCALE GENOMIC DNA]</scope>
    <source>
        <strain evidence="1 2">DSM 21165</strain>
    </source>
</reference>
<evidence type="ECO:0000313" key="2">
    <source>
        <dbReference type="Proteomes" id="UP000251545"/>
    </source>
</evidence>
<accession>A0A362XCP0</accession>
<evidence type="ECO:0000313" key="1">
    <source>
        <dbReference type="EMBL" id="PQV50528.1"/>
    </source>
</evidence>
<protein>
    <submittedName>
        <fullName evidence="1">Uncharacterized protein</fullName>
    </submittedName>
</protein>
<sequence>MKTKVFLAIILLTIYSCRKEKLINVKIYTLYESTEKPRIGLETRIYEIKKPIFGMWEFHERQRMKTDSIGVVQFQLKKGQYSVRFYYNEKFLYSTDDLPIEDSNTQNFILKW</sequence>
<dbReference type="RefSeq" id="WP_105473035.1">
    <property type="nucleotide sequence ID" value="NZ_PVEO01000002.1"/>
</dbReference>
<dbReference type="EMBL" id="PVEO01000002">
    <property type="protein sequence ID" value="PQV50528.1"/>
    <property type="molecule type" value="Genomic_DNA"/>
</dbReference>
<dbReference type="AlphaFoldDB" id="A0A362XCP0"/>
<name>A0A362XCP0_9FLAO</name>
<gene>
    <name evidence="1" type="ORF">CLV33_102392</name>
</gene>
<dbReference type="Proteomes" id="UP000251545">
    <property type="component" value="Unassembled WGS sequence"/>
</dbReference>
<dbReference type="PROSITE" id="PS51257">
    <property type="entry name" value="PROKAR_LIPOPROTEIN"/>
    <property type="match status" value="1"/>
</dbReference>
<comment type="caution">
    <text evidence="1">The sequence shown here is derived from an EMBL/GenBank/DDBJ whole genome shotgun (WGS) entry which is preliminary data.</text>
</comment>
<proteinExistence type="predicted"/>